<dbReference type="EMBL" id="UOGL01000541">
    <property type="protein sequence ID" value="VAX41418.1"/>
    <property type="molecule type" value="Genomic_DNA"/>
</dbReference>
<evidence type="ECO:0000313" key="1">
    <source>
        <dbReference type="EMBL" id="VAX41418.1"/>
    </source>
</evidence>
<protein>
    <submittedName>
        <fullName evidence="1">Uncharacterized protein</fullName>
    </submittedName>
</protein>
<proteinExistence type="predicted"/>
<dbReference type="AlphaFoldDB" id="A0A3B1DYQ2"/>
<sequence length="230" mass="25994">MIFRITSFHWLILATCTSLFCSSLNAQSPNGRYYPVDQSIPGKAGYWAAAIGKYNPRFFQPIRFDLPSTGMVTVYQGEAKKSKTIKSSAQAGLRVGPLYRLKISQMPEYPGLELYPTIELLDRLHPPHGKAHEFPVPVQFTKAEIEEAQKGRLITKVIYLEHPRVAIPRRLKQPREPRTLPTSVNLLKEADHQGRPMAIVRLGGRIPNLHGNEDVEFFGTPQSISLTYKK</sequence>
<organism evidence="1">
    <name type="scientific">hydrothermal vent metagenome</name>
    <dbReference type="NCBI Taxonomy" id="652676"/>
    <lineage>
        <taxon>unclassified sequences</taxon>
        <taxon>metagenomes</taxon>
        <taxon>ecological metagenomes</taxon>
    </lineage>
</organism>
<name>A0A3B1DYQ2_9ZZZZ</name>
<accession>A0A3B1DYQ2</accession>
<reference evidence="1" key="1">
    <citation type="submission" date="2018-06" db="EMBL/GenBank/DDBJ databases">
        <authorList>
            <person name="Zhirakovskaya E."/>
        </authorList>
    </citation>
    <scope>NUCLEOTIDE SEQUENCE</scope>
</reference>
<gene>
    <name evidence="1" type="ORF">MNBD_PLANCTO02-2864</name>
</gene>